<feature type="compositionally biased region" description="Polar residues" evidence="1">
    <location>
        <begin position="87"/>
        <end position="99"/>
    </location>
</feature>
<keyword evidence="3" id="KW-1185">Reference proteome</keyword>
<name>A0A9D4RDM2_DREPO</name>
<evidence type="ECO:0000313" key="2">
    <source>
        <dbReference type="EMBL" id="KAH3864601.1"/>
    </source>
</evidence>
<evidence type="ECO:0000256" key="1">
    <source>
        <dbReference type="SAM" id="MobiDB-lite"/>
    </source>
</evidence>
<reference evidence="2" key="2">
    <citation type="submission" date="2020-11" db="EMBL/GenBank/DDBJ databases">
        <authorList>
            <person name="McCartney M.A."/>
            <person name="Auch B."/>
            <person name="Kono T."/>
            <person name="Mallez S."/>
            <person name="Becker A."/>
            <person name="Gohl D.M."/>
            <person name="Silverstein K.A.T."/>
            <person name="Koren S."/>
            <person name="Bechman K.B."/>
            <person name="Herman A."/>
            <person name="Abrahante J.E."/>
            <person name="Garbe J."/>
        </authorList>
    </citation>
    <scope>NUCLEOTIDE SEQUENCE</scope>
    <source>
        <strain evidence="2">Duluth1</strain>
        <tissue evidence="2">Whole animal</tissue>
    </source>
</reference>
<dbReference type="EMBL" id="JAIWYP010000002">
    <property type="protein sequence ID" value="KAH3864601.1"/>
    <property type="molecule type" value="Genomic_DNA"/>
</dbReference>
<feature type="region of interest" description="Disordered" evidence="1">
    <location>
        <begin position="33"/>
        <end position="99"/>
    </location>
</feature>
<accession>A0A9D4RDM2</accession>
<reference evidence="2" key="1">
    <citation type="journal article" date="2019" name="bioRxiv">
        <title>The Genome of the Zebra Mussel, Dreissena polymorpha: A Resource for Invasive Species Research.</title>
        <authorList>
            <person name="McCartney M.A."/>
            <person name="Auch B."/>
            <person name="Kono T."/>
            <person name="Mallez S."/>
            <person name="Zhang Y."/>
            <person name="Obille A."/>
            <person name="Becker A."/>
            <person name="Abrahante J.E."/>
            <person name="Garbe J."/>
            <person name="Badalamenti J.P."/>
            <person name="Herman A."/>
            <person name="Mangelson H."/>
            <person name="Liachko I."/>
            <person name="Sullivan S."/>
            <person name="Sone E.D."/>
            <person name="Koren S."/>
            <person name="Silverstein K.A.T."/>
            <person name="Beckman K.B."/>
            <person name="Gohl D.M."/>
        </authorList>
    </citation>
    <scope>NUCLEOTIDE SEQUENCE</scope>
    <source>
        <strain evidence="2">Duluth1</strain>
        <tissue evidence="2">Whole animal</tissue>
    </source>
</reference>
<dbReference type="AlphaFoldDB" id="A0A9D4RDM2"/>
<protein>
    <submittedName>
        <fullName evidence="2">Uncharacterized protein</fullName>
    </submittedName>
</protein>
<organism evidence="2 3">
    <name type="scientific">Dreissena polymorpha</name>
    <name type="common">Zebra mussel</name>
    <name type="synonym">Mytilus polymorpha</name>
    <dbReference type="NCBI Taxonomy" id="45954"/>
    <lineage>
        <taxon>Eukaryota</taxon>
        <taxon>Metazoa</taxon>
        <taxon>Spiralia</taxon>
        <taxon>Lophotrochozoa</taxon>
        <taxon>Mollusca</taxon>
        <taxon>Bivalvia</taxon>
        <taxon>Autobranchia</taxon>
        <taxon>Heteroconchia</taxon>
        <taxon>Euheterodonta</taxon>
        <taxon>Imparidentia</taxon>
        <taxon>Neoheterodontei</taxon>
        <taxon>Myida</taxon>
        <taxon>Dreissenoidea</taxon>
        <taxon>Dreissenidae</taxon>
        <taxon>Dreissena</taxon>
    </lineage>
</organism>
<dbReference type="Proteomes" id="UP000828390">
    <property type="component" value="Unassembled WGS sequence"/>
</dbReference>
<feature type="compositionally biased region" description="Basic and acidic residues" evidence="1">
    <location>
        <begin position="33"/>
        <end position="53"/>
    </location>
</feature>
<gene>
    <name evidence="2" type="ORF">DPMN_027622</name>
</gene>
<sequence>MMMVLFAKTVCVHKSNYYPRFLQACIIVNADKQDDDGPVRQDCSSYRDYDRRPLPSQPNPHPYKGRLQGKVKEALRPMRHMQPLRARTSQSKVSNHLPH</sequence>
<proteinExistence type="predicted"/>
<comment type="caution">
    <text evidence="2">The sequence shown here is derived from an EMBL/GenBank/DDBJ whole genome shotgun (WGS) entry which is preliminary data.</text>
</comment>
<evidence type="ECO:0000313" key="3">
    <source>
        <dbReference type="Proteomes" id="UP000828390"/>
    </source>
</evidence>